<keyword evidence="1" id="KW-1133">Transmembrane helix</keyword>
<keyword evidence="1" id="KW-0812">Transmembrane</keyword>
<sequence>MNKNQLLAEIQTKEDGLVSLFSLFVWFNLFCLIPVSVSSRKERDNDEHDVDFFTLQGMEGLGFLKCCDEGTMSTLFVDTFLFCEFEVRAFTCDNDGVQIGEGIRLNVTETRFAHQYRNDYMEIDRNVVFQNEIVYISHDFTQFDNNPEPIAYRSAWIGIIPSHVTSREETVNDDNHVSYEHIQEPKGHTIALRALHAGQFEIRCFTRDDGGQMISEGIPFTVLSLQNHLSNASPSARLTRKTERKRESEEKLSAYFFDFFF</sequence>
<proteinExistence type="predicted"/>
<accession>X6NZF1</accession>
<comment type="caution">
    <text evidence="2">The sequence shown here is derived from an EMBL/GenBank/DDBJ whole genome shotgun (WGS) entry which is preliminary data.</text>
</comment>
<name>X6NZF1_RETFI</name>
<evidence type="ECO:0000313" key="3">
    <source>
        <dbReference type="Proteomes" id="UP000023152"/>
    </source>
</evidence>
<dbReference type="AlphaFoldDB" id="X6NZF1"/>
<feature type="transmembrane region" description="Helical" evidence="1">
    <location>
        <begin position="16"/>
        <end position="35"/>
    </location>
</feature>
<keyword evidence="3" id="KW-1185">Reference proteome</keyword>
<keyword evidence="1" id="KW-0472">Membrane</keyword>
<reference evidence="2 3" key="1">
    <citation type="journal article" date="2013" name="Curr. Biol.">
        <title>The Genome of the Foraminiferan Reticulomyxa filosa.</title>
        <authorList>
            <person name="Glockner G."/>
            <person name="Hulsmann N."/>
            <person name="Schleicher M."/>
            <person name="Noegel A.A."/>
            <person name="Eichinger L."/>
            <person name="Gallinger C."/>
            <person name="Pawlowski J."/>
            <person name="Sierra R."/>
            <person name="Euteneuer U."/>
            <person name="Pillet L."/>
            <person name="Moustafa A."/>
            <person name="Platzer M."/>
            <person name="Groth M."/>
            <person name="Szafranski K."/>
            <person name="Schliwa M."/>
        </authorList>
    </citation>
    <scope>NUCLEOTIDE SEQUENCE [LARGE SCALE GENOMIC DNA]</scope>
</reference>
<organism evidence="2 3">
    <name type="scientific">Reticulomyxa filosa</name>
    <dbReference type="NCBI Taxonomy" id="46433"/>
    <lineage>
        <taxon>Eukaryota</taxon>
        <taxon>Sar</taxon>
        <taxon>Rhizaria</taxon>
        <taxon>Retaria</taxon>
        <taxon>Foraminifera</taxon>
        <taxon>Monothalamids</taxon>
        <taxon>Reticulomyxidae</taxon>
        <taxon>Reticulomyxa</taxon>
    </lineage>
</organism>
<evidence type="ECO:0000313" key="2">
    <source>
        <dbReference type="EMBL" id="ETO31690.1"/>
    </source>
</evidence>
<dbReference type="Proteomes" id="UP000023152">
    <property type="component" value="Unassembled WGS sequence"/>
</dbReference>
<evidence type="ECO:0000256" key="1">
    <source>
        <dbReference type="SAM" id="Phobius"/>
    </source>
</evidence>
<protein>
    <submittedName>
        <fullName evidence="2">Uncharacterized protein</fullName>
    </submittedName>
</protein>
<dbReference type="EMBL" id="ASPP01004766">
    <property type="protein sequence ID" value="ETO31690.1"/>
    <property type="molecule type" value="Genomic_DNA"/>
</dbReference>
<gene>
    <name evidence="2" type="ORF">RFI_05428</name>
</gene>